<dbReference type="Proteomes" id="UP001213681">
    <property type="component" value="Unassembled WGS sequence"/>
</dbReference>
<organism evidence="4 5">
    <name type="scientific">Penicillium daleae</name>
    <dbReference type="NCBI Taxonomy" id="63821"/>
    <lineage>
        <taxon>Eukaryota</taxon>
        <taxon>Fungi</taxon>
        <taxon>Dikarya</taxon>
        <taxon>Ascomycota</taxon>
        <taxon>Pezizomycotina</taxon>
        <taxon>Eurotiomycetes</taxon>
        <taxon>Eurotiomycetidae</taxon>
        <taxon>Eurotiales</taxon>
        <taxon>Aspergillaceae</taxon>
        <taxon>Penicillium</taxon>
    </lineage>
</organism>
<dbReference type="GO" id="GO:0006351">
    <property type="term" value="P:DNA-templated transcription"/>
    <property type="evidence" value="ECO:0007669"/>
    <property type="project" value="InterPro"/>
</dbReference>
<feature type="domain" description="Xylanolytic transcriptional activator regulatory" evidence="3">
    <location>
        <begin position="261"/>
        <end position="334"/>
    </location>
</feature>
<reference evidence="4" key="1">
    <citation type="submission" date="2022-12" db="EMBL/GenBank/DDBJ databases">
        <authorList>
            <person name="Petersen C."/>
        </authorList>
    </citation>
    <scope>NUCLEOTIDE SEQUENCE</scope>
    <source>
        <strain evidence="4">IBT 16125</strain>
    </source>
</reference>
<protein>
    <recommendedName>
        <fullName evidence="3">Xylanolytic transcriptional activator regulatory domain-containing protein</fullName>
    </recommendedName>
</protein>
<evidence type="ECO:0000313" key="4">
    <source>
        <dbReference type="EMBL" id="KAJ5433547.1"/>
    </source>
</evidence>
<evidence type="ECO:0000256" key="2">
    <source>
        <dbReference type="SAM" id="MobiDB-lite"/>
    </source>
</evidence>
<accession>A0AAD6FY41</accession>
<dbReference type="EMBL" id="JAPVEA010000009">
    <property type="protein sequence ID" value="KAJ5433547.1"/>
    <property type="molecule type" value="Genomic_DNA"/>
</dbReference>
<dbReference type="AlphaFoldDB" id="A0AAD6FY41"/>
<evidence type="ECO:0000259" key="3">
    <source>
        <dbReference type="SMART" id="SM00906"/>
    </source>
</evidence>
<evidence type="ECO:0000313" key="5">
    <source>
        <dbReference type="Proteomes" id="UP001213681"/>
    </source>
</evidence>
<dbReference type="RefSeq" id="XP_056760838.1">
    <property type="nucleotide sequence ID" value="XM_056916084.1"/>
</dbReference>
<proteinExistence type="predicted"/>
<name>A0AAD6FY41_9EURO</name>
<dbReference type="InterPro" id="IPR007219">
    <property type="entry name" value="XnlR_reg_dom"/>
</dbReference>
<reference evidence="4" key="2">
    <citation type="journal article" date="2023" name="IMA Fungus">
        <title>Comparative genomic study of the Penicillium genus elucidates a diverse pangenome and 15 lateral gene transfer events.</title>
        <authorList>
            <person name="Petersen C."/>
            <person name="Sorensen T."/>
            <person name="Nielsen M.R."/>
            <person name="Sondergaard T.E."/>
            <person name="Sorensen J.L."/>
            <person name="Fitzpatrick D.A."/>
            <person name="Frisvad J.C."/>
            <person name="Nielsen K.L."/>
        </authorList>
    </citation>
    <scope>NUCLEOTIDE SEQUENCE</scope>
    <source>
        <strain evidence="4">IBT 16125</strain>
    </source>
</reference>
<sequence length="664" mass="73381">MNKVGLNCRYPDSNASQLYSAGKIRELEARLALYESSGSQGESGRSDIDSPSTRTVSSQQVIGIPPSDPEHTVQRITTERDIGSSQDFGNRVQTLFEQRSVQSPAFIRPPCKSTRESLFPSKRPPLKVKQTPGTLYPIPNLPSEEEAYQLLDSVLFYFSETQHLFDAREASDQLAIIYEDPQDRVENPSIGFLQALLIFALGRLLRGESDGSNSPPGFALFKYALDLLPCPSELRAHGVAGIEVLAITTVYLQNIDRRDDAASYIGLAIRLAMLHRLHRKQTMQKLRRSEATHASRLWWTVHMQDKRSMILNGCPLALDDKFVDTSLPADAPGFPNPFALQINLEIAQIQTRIYSVIYSQESCPKDEFVTGVQDIISTLNQLANRISQGSGFSGALHNQQISKKGLRLIISLYTILYQSIILTLRPIVLHLTKAILSGEITFSDSGSSFQQLTCTCIEAARRSLELMVLAQKEDMIAKFGFFDLDTIFSAGFIMLLAAMIESTNNTRAQHLAFLKPSPGISECLQLLDFLAGYHNQAAKARRDQIQRLYDHIPALVETLHAEVGHGDANGQSPLALSGQAMPTPHSTGDNDPIQSLPAYTNTWDFASGGDMGDGYTSASLPMPFPSDAHMMYSLYQGNDFVLTGADVADFEELQRHLLGSDIAF</sequence>
<gene>
    <name evidence="4" type="ORF">N7458_012703</name>
</gene>
<dbReference type="GeneID" id="81606327"/>
<dbReference type="PANTHER" id="PTHR46910:SF39">
    <property type="entry name" value="ZN(II)2CYS6 TRANSCRIPTION FACTOR (EUROFUNG)"/>
    <property type="match status" value="1"/>
</dbReference>
<keyword evidence="1" id="KW-0539">Nucleus</keyword>
<dbReference type="GO" id="GO:0008270">
    <property type="term" value="F:zinc ion binding"/>
    <property type="evidence" value="ECO:0007669"/>
    <property type="project" value="InterPro"/>
</dbReference>
<feature type="region of interest" description="Disordered" evidence="2">
    <location>
        <begin position="35"/>
        <end position="71"/>
    </location>
</feature>
<dbReference type="SMART" id="SM00906">
    <property type="entry name" value="Fungal_trans"/>
    <property type="match status" value="1"/>
</dbReference>
<dbReference type="GO" id="GO:0003700">
    <property type="term" value="F:DNA-binding transcription factor activity"/>
    <property type="evidence" value="ECO:0007669"/>
    <property type="project" value="InterPro"/>
</dbReference>
<keyword evidence="5" id="KW-1185">Reference proteome</keyword>
<feature type="region of interest" description="Disordered" evidence="2">
    <location>
        <begin position="567"/>
        <end position="591"/>
    </location>
</feature>
<comment type="caution">
    <text evidence="4">The sequence shown here is derived from an EMBL/GenBank/DDBJ whole genome shotgun (WGS) entry which is preliminary data.</text>
</comment>
<dbReference type="Pfam" id="PF04082">
    <property type="entry name" value="Fungal_trans"/>
    <property type="match status" value="1"/>
</dbReference>
<dbReference type="PANTHER" id="PTHR46910">
    <property type="entry name" value="TRANSCRIPTION FACTOR PDR1"/>
    <property type="match status" value="1"/>
</dbReference>
<dbReference type="GO" id="GO:0003677">
    <property type="term" value="F:DNA binding"/>
    <property type="evidence" value="ECO:0007669"/>
    <property type="project" value="InterPro"/>
</dbReference>
<dbReference type="InterPro" id="IPR050987">
    <property type="entry name" value="AtrR-like"/>
</dbReference>
<feature type="compositionally biased region" description="Polar residues" evidence="2">
    <location>
        <begin position="49"/>
        <end position="61"/>
    </location>
</feature>
<evidence type="ECO:0000256" key="1">
    <source>
        <dbReference type="ARBA" id="ARBA00023242"/>
    </source>
</evidence>
<dbReference type="CDD" id="cd12148">
    <property type="entry name" value="fungal_TF_MHR"/>
    <property type="match status" value="1"/>
</dbReference>